<comment type="caution">
    <text evidence="1">The sequence shown here is derived from an EMBL/GenBank/DDBJ whole genome shotgun (WGS) entry which is preliminary data.</text>
</comment>
<dbReference type="Proteomes" id="UP001057452">
    <property type="component" value="Chromosome 5"/>
</dbReference>
<keyword evidence="2" id="KW-1185">Reference proteome</keyword>
<feature type="non-terminal residue" evidence="1">
    <location>
        <position position="1"/>
    </location>
</feature>
<evidence type="ECO:0000313" key="2">
    <source>
        <dbReference type="Proteomes" id="UP001057452"/>
    </source>
</evidence>
<evidence type="ECO:0000313" key="1">
    <source>
        <dbReference type="EMBL" id="KAI4827068.1"/>
    </source>
</evidence>
<organism evidence="1 2">
    <name type="scientific">Chaenocephalus aceratus</name>
    <name type="common">Blackfin icefish</name>
    <name type="synonym">Chaenichthys aceratus</name>
    <dbReference type="NCBI Taxonomy" id="36190"/>
    <lineage>
        <taxon>Eukaryota</taxon>
        <taxon>Metazoa</taxon>
        <taxon>Chordata</taxon>
        <taxon>Craniata</taxon>
        <taxon>Vertebrata</taxon>
        <taxon>Euteleostomi</taxon>
        <taxon>Actinopterygii</taxon>
        <taxon>Neopterygii</taxon>
        <taxon>Teleostei</taxon>
        <taxon>Neoteleostei</taxon>
        <taxon>Acanthomorphata</taxon>
        <taxon>Eupercaria</taxon>
        <taxon>Perciformes</taxon>
        <taxon>Notothenioidei</taxon>
        <taxon>Channichthyidae</taxon>
        <taxon>Chaenocephalus</taxon>
    </lineage>
</organism>
<gene>
    <name evidence="1" type="ORF">KUCAC02_030494</name>
</gene>
<proteinExistence type="predicted"/>
<reference evidence="1" key="1">
    <citation type="submission" date="2022-05" db="EMBL/GenBank/DDBJ databases">
        <title>Chromosome-level genome of Chaenocephalus aceratus.</title>
        <authorList>
            <person name="Park H."/>
        </authorList>
    </citation>
    <scope>NUCLEOTIDE SEQUENCE</scope>
    <source>
        <strain evidence="1">KU_202001</strain>
    </source>
</reference>
<dbReference type="EMBL" id="CM043789">
    <property type="protein sequence ID" value="KAI4827068.1"/>
    <property type="molecule type" value="Genomic_DNA"/>
</dbReference>
<feature type="non-terminal residue" evidence="1">
    <location>
        <position position="89"/>
    </location>
</feature>
<accession>A0ACB9XL31</accession>
<sequence length="89" mass="10150">CSSLLSITHREAEKEGDKKRDGFKLWKWIKPYVALEWGDWEETGELSAAASMCTSGSAAIFRQARRNERSRIETSRGKMGRGKQAKMQK</sequence>
<name>A0ACB9XL31_CHAAC</name>
<protein>
    <submittedName>
        <fullName evidence="1">Uncharacterized protein</fullName>
    </submittedName>
</protein>